<evidence type="ECO:0000313" key="1">
    <source>
        <dbReference type="EMBL" id="CAI6333660.1"/>
    </source>
</evidence>
<name>A0A9W4UD02_9PLEO</name>
<organism evidence="1 2">
    <name type="scientific">Periconia digitata</name>
    <dbReference type="NCBI Taxonomy" id="1303443"/>
    <lineage>
        <taxon>Eukaryota</taxon>
        <taxon>Fungi</taxon>
        <taxon>Dikarya</taxon>
        <taxon>Ascomycota</taxon>
        <taxon>Pezizomycotina</taxon>
        <taxon>Dothideomycetes</taxon>
        <taxon>Pleosporomycetidae</taxon>
        <taxon>Pleosporales</taxon>
        <taxon>Massarineae</taxon>
        <taxon>Periconiaceae</taxon>
        <taxon>Periconia</taxon>
    </lineage>
</organism>
<proteinExistence type="predicted"/>
<dbReference type="AlphaFoldDB" id="A0A9W4UD02"/>
<protein>
    <submittedName>
        <fullName evidence="1">Uncharacterized protein</fullName>
    </submittedName>
</protein>
<reference evidence="1" key="1">
    <citation type="submission" date="2023-01" db="EMBL/GenBank/DDBJ databases">
        <authorList>
            <person name="Van Ghelder C."/>
            <person name="Rancurel C."/>
        </authorList>
    </citation>
    <scope>NUCLEOTIDE SEQUENCE</scope>
    <source>
        <strain evidence="1">CNCM I-4278</strain>
    </source>
</reference>
<sequence length="62" mass="7210">MVCAMRNSHRQNLLPDTLPCPRELNMVRLRNKSPSFKLPFLATRGEKINKPSSLRIYATKLR</sequence>
<evidence type="ECO:0000313" key="2">
    <source>
        <dbReference type="Proteomes" id="UP001152607"/>
    </source>
</evidence>
<accession>A0A9W4UD02</accession>
<dbReference type="Proteomes" id="UP001152607">
    <property type="component" value="Unassembled WGS sequence"/>
</dbReference>
<dbReference type="EMBL" id="CAOQHR010000004">
    <property type="protein sequence ID" value="CAI6333660.1"/>
    <property type="molecule type" value="Genomic_DNA"/>
</dbReference>
<keyword evidence="2" id="KW-1185">Reference proteome</keyword>
<gene>
    <name evidence="1" type="ORF">PDIGIT_LOCUS6708</name>
</gene>
<comment type="caution">
    <text evidence="1">The sequence shown here is derived from an EMBL/GenBank/DDBJ whole genome shotgun (WGS) entry which is preliminary data.</text>
</comment>